<evidence type="ECO:0000259" key="2">
    <source>
        <dbReference type="Pfam" id="PF15072"/>
    </source>
</evidence>
<dbReference type="PANTHER" id="PTHR14523:SF1">
    <property type="entry name" value="HOMOLOGOUS RECOMBINATION OB-FOLD PROTEIN"/>
    <property type="match status" value="1"/>
</dbReference>
<gene>
    <name evidence="3" type="ORF">scyTo_0004698</name>
</gene>
<proteinExistence type="predicted"/>
<dbReference type="AlphaFoldDB" id="A0A401NVS8"/>
<dbReference type="InterPro" id="IPR058570">
    <property type="entry name" value="HROB_OB"/>
</dbReference>
<reference evidence="3 4" key="1">
    <citation type="journal article" date="2018" name="Nat. Ecol. Evol.">
        <title>Shark genomes provide insights into elasmobranch evolution and the origin of vertebrates.</title>
        <authorList>
            <person name="Hara Y"/>
            <person name="Yamaguchi K"/>
            <person name="Onimaru K"/>
            <person name="Kadota M"/>
            <person name="Koyanagi M"/>
            <person name="Keeley SD"/>
            <person name="Tatsumi K"/>
            <person name="Tanaka K"/>
            <person name="Motone F"/>
            <person name="Kageyama Y"/>
            <person name="Nozu R"/>
            <person name="Adachi N"/>
            <person name="Nishimura O"/>
            <person name="Nakagawa R"/>
            <person name="Tanegashima C"/>
            <person name="Kiyatake I"/>
            <person name="Matsumoto R"/>
            <person name="Murakumo K"/>
            <person name="Nishida K"/>
            <person name="Terakita A"/>
            <person name="Kuratani S"/>
            <person name="Sato K"/>
            <person name="Hyodo S Kuraku.S."/>
        </authorList>
    </citation>
    <scope>NUCLEOTIDE SEQUENCE [LARGE SCALE GENOMIC DNA]</scope>
</reference>
<sequence>MACSFQKLFSVGEEFDDDDLLSAVLDVESTTASSSGTNPYVGLRPIASVLRTPANSCYEHTSLSHGTLDQRYCQSEYGSISKNVLTNDDRTRKTLAASIDASLKSLTWLNNPIQEQNATPDFTFVSNAQQKKNTGVGSSEEIDDLFLADCEEWYEAANVQNSETKSPTSCASGVLTPRIVGSPIFSRADNAVIPAKLPRHAKADDDGRREHSSVAVACKNSLAMIGVNNYEDASKSFKFLNQPSSGFNQCPRTLSNSNADGVAKRGTKYFAGQIIESCGYPASLLNTVPRTGSYSPIPSNTIRSAKELTQVPQNHLVKNMVGNTLNPCKSVSPNLQSQSTHQQISCTALRNCPNPMLLRPRAPLQNSITSRHSNGDTKRPIMPAGEPRTLMYAIESPSAVEGTPYSPAANSCCVGTPVTNHLIQLVSAANRTPKAVKLDRPRPKRRFPGPAGILPQQHLGKNLDDVLISAPQTPTHGAVPKLQSQGVPSSQQSIEDDFGKGPWAAMKAELKLDEEDADCFLCSYSIVMVLRKAALKQLPKGKVPNMAVLVKSLTRTNTDASAVFKDPSGEMQGTIHRQLLVEQLNNLKVGTVLLLKQVGVFSPSLRNHYLNITPSNVIRIYPQDASECIRYQLVQSPQNHIAHTFDWLAKSPSEPRCDSLITNQNFCTATTSCDSQTLPSSTGKESMEISVCKAAALPEHCNEDWEADGLDCLMAELPEEFFTPL</sequence>
<dbReference type="STRING" id="75743.A0A401NVS8"/>
<dbReference type="Proteomes" id="UP000288216">
    <property type="component" value="Unassembled WGS sequence"/>
</dbReference>
<keyword evidence="4" id="KW-1185">Reference proteome</keyword>
<name>A0A401NVS8_SCYTO</name>
<feature type="domain" description="Homologous recombination OB-fold protein OB-fold" evidence="2">
    <location>
        <begin position="542"/>
        <end position="623"/>
    </location>
</feature>
<evidence type="ECO:0000313" key="4">
    <source>
        <dbReference type="Proteomes" id="UP000288216"/>
    </source>
</evidence>
<evidence type="ECO:0000313" key="3">
    <source>
        <dbReference type="EMBL" id="GCB64986.1"/>
    </source>
</evidence>
<dbReference type="Pfam" id="PF15072">
    <property type="entry name" value="HROB"/>
    <property type="match status" value="1"/>
</dbReference>
<feature type="region of interest" description="Disordered" evidence="1">
    <location>
        <begin position="433"/>
        <end position="455"/>
    </location>
</feature>
<dbReference type="PANTHER" id="PTHR14523">
    <property type="entry name" value="UNCHARACTERIZED PROTEIN C17ORF53 HOMOLOG"/>
    <property type="match status" value="1"/>
</dbReference>
<dbReference type="OrthoDB" id="21443at2759"/>
<accession>A0A401NVS8</accession>
<protein>
    <recommendedName>
        <fullName evidence="2">Homologous recombination OB-fold protein OB-fold domain-containing protein</fullName>
    </recommendedName>
</protein>
<dbReference type="OMA" id="VIRIYPQ"/>
<organism evidence="3 4">
    <name type="scientific">Scyliorhinus torazame</name>
    <name type="common">Cloudy catshark</name>
    <name type="synonym">Catulus torazame</name>
    <dbReference type="NCBI Taxonomy" id="75743"/>
    <lineage>
        <taxon>Eukaryota</taxon>
        <taxon>Metazoa</taxon>
        <taxon>Chordata</taxon>
        <taxon>Craniata</taxon>
        <taxon>Vertebrata</taxon>
        <taxon>Chondrichthyes</taxon>
        <taxon>Elasmobranchii</taxon>
        <taxon>Galeomorphii</taxon>
        <taxon>Galeoidea</taxon>
        <taxon>Carcharhiniformes</taxon>
        <taxon>Scyliorhinidae</taxon>
        <taxon>Scyliorhinus</taxon>
    </lineage>
</organism>
<evidence type="ECO:0000256" key="1">
    <source>
        <dbReference type="SAM" id="MobiDB-lite"/>
    </source>
</evidence>
<comment type="caution">
    <text evidence="3">The sequence shown here is derived from an EMBL/GenBank/DDBJ whole genome shotgun (WGS) entry which is preliminary data.</text>
</comment>
<dbReference type="InterPro" id="IPR028045">
    <property type="entry name" value="HROB"/>
</dbReference>
<dbReference type="GO" id="GO:0000725">
    <property type="term" value="P:recombinational repair"/>
    <property type="evidence" value="ECO:0007669"/>
    <property type="project" value="InterPro"/>
</dbReference>
<dbReference type="EMBL" id="BFAA01001408">
    <property type="protein sequence ID" value="GCB64986.1"/>
    <property type="molecule type" value="Genomic_DNA"/>
</dbReference>